<dbReference type="AlphaFoldDB" id="K2RTF1"/>
<dbReference type="InParanoid" id="K2RTF1"/>
<comment type="caution">
    <text evidence="1">The sequence shown here is derived from an EMBL/GenBank/DDBJ whole genome shotgun (WGS) entry which is preliminary data.</text>
</comment>
<organism evidence="1 2">
    <name type="scientific">Macrophomina phaseolina (strain MS6)</name>
    <name type="common">Charcoal rot fungus</name>
    <dbReference type="NCBI Taxonomy" id="1126212"/>
    <lineage>
        <taxon>Eukaryota</taxon>
        <taxon>Fungi</taxon>
        <taxon>Dikarya</taxon>
        <taxon>Ascomycota</taxon>
        <taxon>Pezizomycotina</taxon>
        <taxon>Dothideomycetes</taxon>
        <taxon>Dothideomycetes incertae sedis</taxon>
        <taxon>Botryosphaeriales</taxon>
        <taxon>Botryosphaeriaceae</taxon>
        <taxon>Macrophomina</taxon>
    </lineage>
</organism>
<accession>K2RTF1</accession>
<dbReference type="EMBL" id="AHHD01000218">
    <property type="protein sequence ID" value="EKG18018.1"/>
    <property type="molecule type" value="Genomic_DNA"/>
</dbReference>
<proteinExistence type="predicted"/>
<reference evidence="1 2" key="1">
    <citation type="journal article" date="2012" name="BMC Genomics">
        <title>Tools to kill: Genome of one of the most destructive plant pathogenic fungi Macrophomina phaseolina.</title>
        <authorList>
            <person name="Islam M.S."/>
            <person name="Haque M.S."/>
            <person name="Islam M.M."/>
            <person name="Emdad E.M."/>
            <person name="Halim A."/>
            <person name="Hossen Q.M.M."/>
            <person name="Hossain M.Z."/>
            <person name="Ahmed B."/>
            <person name="Rahim S."/>
            <person name="Rahman M.S."/>
            <person name="Alam M.M."/>
            <person name="Hou S."/>
            <person name="Wan X."/>
            <person name="Saito J.A."/>
            <person name="Alam M."/>
        </authorList>
    </citation>
    <scope>NUCLEOTIDE SEQUENCE [LARGE SCALE GENOMIC DNA]</scope>
    <source>
        <strain evidence="1 2">MS6</strain>
    </source>
</reference>
<dbReference type="HOGENOM" id="CLU_1245581_0_0_1"/>
<evidence type="ECO:0000313" key="2">
    <source>
        <dbReference type="Proteomes" id="UP000007129"/>
    </source>
</evidence>
<name>K2RTF1_MACPH</name>
<protein>
    <submittedName>
        <fullName evidence="1">Uncharacterized protein</fullName>
    </submittedName>
</protein>
<dbReference type="Proteomes" id="UP000007129">
    <property type="component" value="Unassembled WGS sequence"/>
</dbReference>
<evidence type="ECO:0000313" key="1">
    <source>
        <dbReference type="EMBL" id="EKG18018.1"/>
    </source>
</evidence>
<dbReference type="VEuPathDB" id="FungiDB:MPH_04708"/>
<sequence>MLATTRLFSYSGLAAHSCSRIIFCWRFSCSARSCGLAHIFVPDVGVSKSAASSTIFVRFALFAWKDSNLSLCACAALSFSVSESEVAGDGESAGLLVCDDKNAAPVMWRGLLEATSARLCAALLASIFSRPRSSRKIRTMDWMSDCERSGFSQKEQGPSPSLTQIILPQLRQLGAASRSGCRVAMQLQRRLAFSSGVRPEREGFVWISSARMAESRSLSTVD</sequence>
<gene>
    <name evidence="1" type="ORF">MPH_04708</name>
</gene>